<evidence type="ECO:0000256" key="1">
    <source>
        <dbReference type="ARBA" id="ARBA00022803"/>
    </source>
</evidence>
<sequence length="300" mass="35343">MSIQLQQQIKNNALEIKDYIHDLYDWEEQMNTSQKPQKKQNLQIDPNSVPIRGKVEQEKQSEILKKQLKRDTNSVQNYYDAWNKVDVDKLLEETDEPIVMDVYKKPQQTNINNKIVVKGGRNVIKSQVILNKEQANELFKQQEFQKAIEKYTECIQELNQKQSLNEEELEQLVIIYSNRAQCQLKLLDYNQALLDCNKALNLNSNHQKSLLRRSTVLQELGKWKEALKDSEKLVLLGDQDAKQIVLKLQKKIQMKKENARNQLKQVKNFMNDPVTIQVVDQEKEEIKVEFKSNYLNEIDD</sequence>
<dbReference type="PANTHER" id="PTHR46423:SF1">
    <property type="entry name" value="RNA POLYMERASE II-ASSOCIATED PROTEIN 3"/>
    <property type="match status" value="1"/>
</dbReference>
<dbReference type="PANTHER" id="PTHR46423">
    <property type="entry name" value="RNA POLYMERASE II-ASSOCIATED PROTEIN 3"/>
    <property type="match status" value="1"/>
</dbReference>
<organism evidence="2 3">
    <name type="scientific">Paramecium primaurelia</name>
    <dbReference type="NCBI Taxonomy" id="5886"/>
    <lineage>
        <taxon>Eukaryota</taxon>
        <taxon>Sar</taxon>
        <taxon>Alveolata</taxon>
        <taxon>Ciliophora</taxon>
        <taxon>Intramacronucleata</taxon>
        <taxon>Oligohymenophorea</taxon>
        <taxon>Peniculida</taxon>
        <taxon>Parameciidae</taxon>
        <taxon>Paramecium</taxon>
    </lineage>
</organism>
<evidence type="ECO:0000313" key="2">
    <source>
        <dbReference type="EMBL" id="CAD8064411.1"/>
    </source>
</evidence>
<protein>
    <recommendedName>
        <fullName evidence="4">Tetratricopeptide repeat protein</fullName>
    </recommendedName>
</protein>
<dbReference type="GO" id="GO:0101031">
    <property type="term" value="C:protein folding chaperone complex"/>
    <property type="evidence" value="ECO:0007669"/>
    <property type="project" value="TreeGrafter"/>
</dbReference>
<dbReference type="EMBL" id="CAJJDM010000035">
    <property type="protein sequence ID" value="CAD8064411.1"/>
    <property type="molecule type" value="Genomic_DNA"/>
</dbReference>
<evidence type="ECO:0008006" key="4">
    <source>
        <dbReference type="Google" id="ProtNLM"/>
    </source>
</evidence>
<gene>
    <name evidence="2" type="ORF">PPRIM_AZ9-3.1.T0360113</name>
</gene>
<evidence type="ECO:0000313" key="3">
    <source>
        <dbReference type="Proteomes" id="UP000688137"/>
    </source>
</evidence>
<proteinExistence type="predicted"/>
<comment type="caution">
    <text evidence="2">The sequence shown here is derived from an EMBL/GenBank/DDBJ whole genome shotgun (WGS) entry which is preliminary data.</text>
</comment>
<accession>A0A8S1LCZ4</accession>
<dbReference type="Proteomes" id="UP000688137">
    <property type="component" value="Unassembled WGS sequence"/>
</dbReference>
<keyword evidence="1" id="KW-0802">TPR repeat</keyword>
<keyword evidence="3" id="KW-1185">Reference proteome</keyword>
<name>A0A8S1LCZ4_PARPR</name>
<reference evidence="2" key="1">
    <citation type="submission" date="2021-01" db="EMBL/GenBank/DDBJ databases">
        <authorList>
            <consortium name="Genoscope - CEA"/>
            <person name="William W."/>
        </authorList>
    </citation>
    <scope>NUCLEOTIDE SEQUENCE</scope>
</reference>
<dbReference type="OMA" id="HDLYDWE"/>
<dbReference type="InterPro" id="IPR019734">
    <property type="entry name" value="TPR_rpt"/>
</dbReference>
<dbReference type="InterPro" id="IPR051966">
    <property type="entry name" value="RPAP3"/>
</dbReference>
<dbReference type="SMART" id="SM00028">
    <property type="entry name" value="TPR"/>
    <property type="match status" value="2"/>
</dbReference>
<dbReference type="AlphaFoldDB" id="A0A8S1LCZ4"/>